<evidence type="ECO:0000313" key="2">
    <source>
        <dbReference type="Proteomes" id="UP000000600"/>
    </source>
</evidence>
<evidence type="ECO:0008006" key="3">
    <source>
        <dbReference type="Google" id="ProtNLM"/>
    </source>
</evidence>
<name>A0DBT8_PARTE</name>
<sequence>MLYLSQNLQQIFIKQLLLIVDKGSGKIRNLQLRYCSSDLFKINSIYEIFKLFILVLQLLNMLQNLHYIRKFIIRICNQNNENKIQNLLYTIKILMVQGKSNRHRLRSLPKKNQFKEDKEIDKQPLFQDILQRKYTLNEKKQLASIIKICKFNKNTRFMKD</sequence>
<dbReference type="EMBL" id="CT868370">
    <property type="protein sequence ID" value="CAK80505.1"/>
    <property type="molecule type" value="Genomic_DNA"/>
</dbReference>
<evidence type="ECO:0000313" key="1">
    <source>
        <dbReference type="EMBL" id="CAK80505.1"/>
    </source>
</evidence>
<keyword evidence="2" id="KW-1185">Reference proteome</keyword>
<dbReference type="AlphaFoldDB" id="A0DBT8"/>
<dbReference type="GeneID" id="5033685"/>
<dbReference type="KEGG" id="ptm:GSPATT00039401001"/>
<dbReference type="Proteomes" id="UP000000600">
    <property type="component" value="Unassembled WGS sequence"/>
</dbReference>
<protein>
    <recommendedName>
        <fullName evidence="3">Transmembrane protein</fullName>
    </recommendedName>
</protein>
<accession>A0DBT8</accession>
<proteinExistence type="predicted"/>
<gene>
    <name evidence="1" type="ORF">GSPATT00039401001</name>
</gene>
<reference evidence="1 2" key="1">
    <citation type="journal article" date="2006" name="Nature">
        <title>Global trends of whole-genome duplications revealed by the ciliate Paramecium tetraurelia.</title>
        <authorList>
            <consortium name="Genoscope"/>
            <person name="Aury J.-M."/>
            <person name="Jaillon O."/>
            <person name="Duret L."/>
            <person name="Noel B."/>
            <person name="Jubin C."/>
            <person name="Porcel B.M."/>
            <person name="Segurens B."/>
            <person name="Daubin V."/>
            <person name="Anthouard V."/>
            <person name="Aiach N."/>
            <person name="Arnaiz O."/>
            <person name="Billaut A."/>
            <person name="Beisson J."/>
            <person name="Blanc I."/>
            <person name="Bouhouche K."/>
            <person name="Camara F."/>
            <person name="Duharcourt S."/>
            <person name="Guigo R."/>
            <person name="Gogendeau D."/>
            <person name="Katinka M."/>
            <person name="Keller A.-M."/>
            <person name="Kissmehl R."/>
            <person name="Klotz C."/>
            <person name="Koll F."/>
            <person name="Le Moue A."/>
            <person name="Lepere C."/>
            <person name="Malinsky S."/>
            <person name="Nowacki M."/>
            <person name="Nowak J.K."/>
            <person name="Plattner H."/>
            <person name="Poulain J."/>
            <person name="Ruiz F."/>
            <person name="Serrano V."/>
            <person name="Zagulski M."/>
            <person name="Dessen P."/>
            <person name="Betermier M."/>
            <person name="Weissenbach J."/>
            <person name="Scarpelli C."/>
            <person name="Schachter V."/>
            <person name="Sperling L."/>
            <person name="Meyer E."/>
            <person name="Cohen J."/>
            <person name="Wincker P."/>
        </authorList>
    </citation>
    <scope>NUCLEOTIDE SEQUENCE [LARGE SCALE GENOMIC DNA]</scope>
    <source>
        <strain evidence="1 2">Stock d4-2</strain>
    </source>
</reference>
<dbReference type="RefSeq" id="XP_001447902.1">
    <property type="nucleotide sequence ID" value="XM_001447865.1"/>
</dbReference>
<organism evidence="1 2">
    <name type="scientific">Paramecium tetraurelia</name>
    <dbReference type="NCBI Taxonomy" id="5888"/>
    <lineage>
        <taxon>Eukaryota</taxon>
        <taxon>Sar</taxon>
        <taxon>Alveolata</taxon>
        <taxon>Ciliophora</taxon>
        <taxon>Intramacronucleata</taxon>
        <taxon>Oligohymenophorea</taxon>
        <taxon>Peniculida</taxon>
        <taxon>Parameciidae</taxon>
        <taxon>Paramecium</taxon>
    </lineage>
</organism>
<dbReference type="HOGENOM" id="CLU_1655574_0_0_1"/>
<dbReference type="InParanoid" id="A0DBT8"/>